<dbReference type="GO" id="GO:0016020">
    <property type="term" value="C:membrane"/>
    <property type="evidence" value="ECO:0007669"/>
    <property type="project" value="UniProtKB-SubCell"/>
</dbReference>
<dbReference type="PROSITE" id="PS50922">
    <property type="entry name" value="TLC"/>
    <property type="match status" value="1"/>
</dbReference>
<dbReference type="PANTHER" id="PTHR31766">
    <property type="entry name" value="GLABROUS1 ENHANCER-BINDING PROTEIN-LIKE 2"/>
    <property type="match status" value="1"/>
</dbReference>
<keyword evidence="2 5" id="KW-0812">Transmembrane</keyword>
<feature type="domain" description="TLC" evidence="7">
    <location>
        <begin position="30"/>
        <end position="236"/>
    </location>
</feature>
<feature type="transmembrane region" description="Helical" evidence="6">
    <location>
        <begin position="207"/>
        <end position="229"/>
    </location>
</feature>
<keyword evidence="3 6" id="KW-1133">Transmembrane helix</keyword>
<dbReference type="OrthoDB" id="204175at2759"/>
<comment type="subcellular location">
    <subcellularLocation>
        <location evidence="1">Membrane</location>
        <topology evidence="1">Multi-pass membrane protein</topology>
    </subcellularLocation>
</comment>
<evidence type="ECO:0000256" key="5">
    <source>
        <dbReference type="PROSITE-ProRule" id="PRU00205"/>
    </source>
</evidence>
<dbReference type="SMART" id="SM00724">
    <property type="entry name" value="TLC"/>
    <property type="match status" value="1"/>
</dbReference>
<dbReference type="InterPro" id="IPR040327">
    <property type="entry name" value="At5g14285-like"/>
</dbReference>
<dbReference type="Pfam" id="PF03798">
    <property type="entry name" value="TRAM_LAG1_CLN8"/>
    <property type="match status" value="1"/>
</dbReference>
<gene>
    <name evidence="8" type="ORF">NYM_LOCUS15049</name>
</gene>
<evidence type="ECO:0000256" key="4">
    <source>
        <dbReference type="ARBA" id="ARBA00023136"/>
    </source>
</evidence>
<dbReference type="OMA" id="DGVIPRW"/>
<dbReference type="EMBL" id="LR721781">
    <property type="protein sequence ID" value="VVW09159.1"/>
    <property type="molecule type" value="Genomic_DNA"/>
</dbReference>
<evidence type="ECO:0000256" key="3">
    <source>
        <dbReference type="ARBA" id="ARBA00022989"/>
    </source>
</evidence>
<dbReference type="Gramene" id="NC3G0206470.1">
    <property type="protein sequence ID" value="NC3G0206470.1:cds"/>
    <property type="gene ID" value="NC3G0206470"/>
</dbReference>
<evidence type="ECO:0000256" key="2">
    <source>
        <dbReference type="ARBA" id="ARBA00022692"/>
    </source>
</evidence>
<feature type="transmembrane region" description="Helical" evidence="6">
    <location>
        <begin position="169"/>
        <end position="187"/>
    </location>
</feature>
<sequence>MEILIPVFLGFLLLYTFSYGVIFRRRSNLAVRAESASCVISLAHGTPVAVMAARSLLHHQERLPSSFAAANTPFQNEVLDFSLAYFSTDLLHYVLFHPDDVLFIAHHLATGFVLATCRYLVSHGACAVLGLLLLAEVTSFCQNVWTLARARRGESAFARKLCDLLSPPFYVYYSVVRGIIAPIFTYKMGAFYLSGKADGVIPRWLCWSWMIVVVTAIAVSILWISNLWAELYQKRVSRLKLEACVSDSRSELESVKKVR</sequence>
<protein>
    <recommendedName>
        <fullName evidence="7">TLC domain-containing protein</fullName>
    </recommendedName>
</protein>
<feature type="transmembrane region" description="Helical" evidence="6">
    <location>
        <begin position="6"/>
        <end position="23"/>
    </location>
</feature>
<evidence type="ECO:0000313" key="8">
    <source>
        <dbReference type="EMBL" id="VVW09159.1"/>
    </source>
</evidence>
<dbReference type="InterPro" id="IPR006634">
    <property type="entry name" value="TLC-dom"/>
</dbReference>
<dbReference type="AlphaFoldDB" id="A0A5K1B4C6"/>
<dbReference type="PANTHER" id="PTHR31766:SF2">
    <property type="entry name" value="GLABROUS1 ENHANCER-BINDING PROTEIN-LIKE 2"/>
    <property type="match status" value="1"/>
</dbReference>
<proteinExistence type="predicted"/>
<accession>A0A5K1B4C6</accession>
<keyword evidence="4 5" id="KW-0472">Membrane</keyword>
<evidence type="ECO:0000256" key="1">
    <source>
        <dbReference type="ARBA" id="ARBA00004141"/>
    </source>
</evidence>
<organism evidence="8">
    <name type="scientific">Nymphaea colorata</name>
    <name type="common">pocket water lily</name>
    <dbReference type="NCBI Taxonomy" id="210225"/>
    <lineage>
        <taxon>Eukaryota</taxon>
        <taxon>Viridiplantae</taxon>
        <taxon>Streptophyta</taxon>
        <taxon>Embryophyta</taxon>
        <taxon>Tracheophyta</taxon>
        <taxon>Spermatophyta</taxon>
        <taxon>Magnoliopsida</taxon>
        <taxon>Nymphaeales</taxon>
        <taxon>Nymphaeaceae</taxon>
        <taxon>Nymphaea</taxon>
    </lineage>
</organism>
<name>A0A5K1B4C6_9MAGN</name>
<evidence type="ECO:0000256" key="6">
    <source>
        <dbReference type="SAM" id="Phobius"/>
    </source>
</evidence>
<reference evidence="8" key="1">
    <citation type="submission" date="2019-09" db="EMBL/GenBank/DDBJ databases">
        <authorList>
            <person name="Zhang L."/>
        </authorList>
    </citation>
    <scope>NUCLEOTIDE SEQUENCE</scope>
</reference>
<evidence type="ECO:0000259" key="7">
    <source>
        <dbReference type="PROSITE" id="PS50922"/>
    </source>
</evidence>